<feature type="transmembrane region" description="Helical" evidence="1">
    <location>
        <begin position="221"/>
        <end position="239"/>
    </location>
</feature>
<organism evidence="2 3">
    <name type="scientific">Candidatus Thiodictyon syntrophicum</name>
    <dbReference type="NCBI Taxonomy" id="1166950"/>
    <lineage>
        <taxon>Bacteria</taxon>
        <taxon>Pseudomonadati</taxon>
        <taxon>Pseudomonadota</taxon>
        <taxon>Gammaproteobacteria</taxon>
        <taxon>Chromatiales</taxon>
        <taxon>Chromatiaceae</taxon>
        <taxon>Thiodictyon</taxon>
    </lineage>
</organism>
<feature type="transmembrane region" description="Helical" evidence="1">
    <location>
        <begin position="158"/>
        <end position="178"/>
    </location>
</feature>
<keyword evidence="3" id="KW-1185">Reference proteome</keyword>
<proteinExistence type="predicted"/>
<keyword evidence="1" id="KW-1133">Transmembrane helix</keyword>
<dbReference type="AlphaFoldDB" id="A0A2K8U6H8"/>
<feature type="transmembrane region" description="Helical" evidence="1">
    <location>
        <begin position="93"/>
        <end position="118"/>
    </location>
</feature>
<feature type="transmembrane region" description="Helical" evidence="1">
    <location>
        <begin position="31"/>
        <end position="50"/>
    </location>
</feature>
<accession>A0A2K8U6H8</accession>
<dbReference type="OrthoDB" id="5768360at2"/>
<evidence type="ECO:0000313" key="3">
    <source>
        <dbReference type="Proteomes" id="UP000232638"/>
    </source>
</evidence>
<dbReference type="Proteomes" id="UP000232638">
    <property type="component" value="Chromosome"/>
</dbReference>
<sequence length="254" mass="27244">MFPPRETSSSPLRTPNGRHSMSNLPDFPLSLALYNVLPVALTGLALWFLTRYVAQQDPADRGLALLGAGLILAGGLAKVSWKLIVATTGTDLVWLAAALFPLMAPGFALLAVALWGAVRGQRGRPVSAGLWRVALAVVALAFAAAALRYWVLAIPRGWFLPLLVLASLGNLAASLLLIRAAVSLRRWGTALLFAVNLLMIFALQPIAMMNPKTLAMHWTEQTLTALGTACFALAAYRLWRLTSRERSAARPGPA</sequence>
<keyword evidence="1" id="KW-0812">Transmembrane</keyword>
<dbReference type="EMBL" id="CP020370">
    <property type="protein sequence ID" value="AUB81147.1"/>
    <property type="molecule type" value="Genomic_DNA"/>
</dbReference>
<evidence type="ECO:0000256" key="1">
    <source>
        <dbReference type="SAM" id="Phobius"/>
    </source>
</evidence>
<dbReference type="KEGG" id="tsy:THSYN_09400"/>
<protein>
    <submittedName>
        <fullName evidence="2">Uncharacterized protein</fullName>
    </submittedName>
</protein>
<name>A0A2K8U6H8_9GAMM</name>
<feature type="transmembrane region" description="Helical" evidence="1">
    <location>
        <begin position="130"/>
        <end position="152"/>
    </location>
</feature>
<keyword evidence="1" id="KW-0472">Membrane</keyword>
<gene>
    <name evidence="2" type="ORF">THSYN_09400</name>
</gene>
<reference evidence="2 3" key="1">
    <citation type="submission" date="2017-03" db="EMBL/GenBank/DDBJ databases">
        <title>Complete genome sequence of Candidatus 'Thiodictyon syntrophicum' sp. nov. strain Cad16T, a photolithoautotroph purple sulfur bacterium isolated from an alpine meromictic lake.</title>
        <authorList>
            <person name="Luedin S.M."/>
            <person name="Pothier J.F."/>
            <person name="Danza F."/>
            <person name="Storelli N."/>
            <person name="Wittwer M."/>
            <person name="Tonolla M."/>
        </authorList>
    </citation>
    <scope>NUCLEOTIDE SEQUENCE [LARGE SCALE GENOMIC DNA]</scope>
    <source>
        <strain evidence="2 3">Cad16T</strain>
    </source>
</reference>
<feature type="transmembrane region" description="Helical" evidence="1">
    <location>
        <begin position="62"/>
        <end position="81"/>
    </location>
</feature>
<evidence type="ECO:0000313" key="2">
    <source>
        <dbReference type="EMBL" id="AUB81147.1"/>
    </source>
</evidence>
<feature type="transmembrane region" description="Helical" evidence="1">
    <location>
        <begin position="190"/>
        <end position="209"/>
    </location>
</feature>